<keyword evidence="3" id="KW-1185">Reference proteome</keyword>
<reference evidence="2" key="2">
    <citation type="journal article" date="2023" name="BMC Genomics">
        <title>Pest status, molecular evolution, and epigenetic factors derived from the genome assembly of Frankliniella fusca, a thysanopteran phytovirus vector.</title>
        <authorList>
            <person name="Catto M.A."/>
            <person name="Labadie P.E."/>
            <person name="Jacobson A.L."/>
            <person name="Kennedy G.G."/>
            <person name="Srinivasan R."/>
            <person name="Hunt B.G."/>
        </authorList>
    </citation>
    <scope>NUCLEOTIDE SEQUENCE</scope>
    <source>
        <strain evidence="2">PL_HMW_Pooled</strain>
    </source>
</reference>
<feature type="compositionally biased region" description="Polar residues" evidence="1">
    <location>
        <begin position="98"/>
        <end position="113"/>
    </location>
</feature>
<keyword evidence="2" id="KW-0808">Transferase</keyword>
<dbReference type="EMBL" id="JAHWGI010000064">
    <property type="protein sequence ID" value="KAK3908529.1"/>
    <property type="molecule type" value="Genomic_DNA"/>
</dbReference>
<feature type="non-terminal residue" evidence="2">
    <location>
        <position position="1"/>
    </location>
</feature>
<feature type="region of interest" description="Disordered" evidence="1">
    <location>
        <begin position="1"/>
        <end position="31"/>
    </location>
</feature>
<dbReference type="AlphaFoldDB" id="A0AAE1GSY1"/>
<organism evidence="2 3">
    <name type="scientific">Frankliniella fusca</name>
    <dbReference type="NCBI Taxonomy" id="407009"/>
    <lineage>
        <taxon>Eukaryota</taxon>
        <taxon>Metazoa</taxon>
        <taxon>Ecdysozoa</taxon>
        <taxon>Arthropoda</taxon>
        <taxon>Hexapoda</taxon>
        <taxon>Insecta</taxon>
        <taxon>Pterygota</taxon>
        <taxon>Neoptera</taxon>
        <taxon>Paraneoptera</taxon>
        <taxon>Thysanoptera</taxon>
        <taxon>Terebrantia</taxon>
        <taxon>Thripoidea</taxon>
        <taxon>Thripidae</taxon>
        <taxon>Frankliniella</taxon>
    </lineage>
</organism>
<feature type="region of interest" description="Disordered" evidence="1">
    <location>
        <begin position="71"/>
        <end position="113"/>
    </location>
</feature>
<gene>
    <name evidence="2" type="ORF">KUF71_003341</name>
</gene>
<feature type="non-terminal residue" evidence="2">
    <location>
        <position position="160"/>
    </location>
</feature>
<evidence type="ECO:0000256" key="1">
    <source>
        <dbReference type="SAM" id="MobiDB-lite"/>
    </source>
</evidence>
<reference evidence="2" key="1">
    <citation type="submission" date="2021-07" db="EMBL/GenBank/DDBJ databases">
        <authorList>
            <person name="Catto M.A."/>
            <person name="Jacobson A."/>
            <person name="Kennedy G."/>
            <person name="Labadie P."/>
            <person name="Hunt B.G."/>
            <person name="Srinivasan R."/>
        </authorList>
    </citation>
    <scope>NUCLEOTIDE SEQUENCE</scope>
    <source>
        <strain evidence="2">PL_HMW_Pooled</strain>
        <tissue evidence="2">Head</tissue>
    </source>
</reference>
<sequence length="160" mass="17462">LNLPSHSRTTAASSDLPWNEPPPVSVSLPDIEMDPNVLNPCTRLEAPHHYVQNVDIGDMAKVYQPADDFGKSLSPSTCRSFSPERRLLSPPPLSSTSQGLTKHTAQSQNQNQTSLPSILPILSTAPEASTLIPTHREIEISSKSRKFLCQLQAFSVYSGN</sequence>
<accession>A0AAE1GSY1</accession>
<protein>
    <submittedName>
        <fullName evidence="2">LL-diaminopimelate aminotransferase</fullName>
    </submittedName>
</protein>
<evidence type="ECO:0000313" key="3">
    <source>
        <dbReference type="Proteomes" id="UP001219518"/>
    </source>
</evidence>
<feature type="compositionally biased region" description="Polar residues" evidence="1">
    <location>
        <begin position="1"/>
        <end position="13"/>
    </location>
</feature>
<comment type="caution">
    <text evidence="2">The sequence shown here is derived from an EMBL/GenBank/DDBJ whole genome shotgun (WGS) entry which is preliminary data.</text>
</comment>
<dbReference type="GO" id="GO:0008483">
    <property type="term" value="F:transaminase activity"/>
    <property type="evidence" value="ECO:0007669"/>
    <property type="project" value="UniProtKB-KW"/>
</dbReference>
<keyword evidence="2" id="KW-0032">Aminotransferase</keyword>
<dbReference type="Proteomes" id="UP001219518">
    <property type="component" value="Unassembled WGS sequence"/>
</dbReference>
<name>A0AAE1GSY1_9NEOP</name>
<proteinExistence type="predicted"/>
<evidence type="ECO:0000313" key="2">
    <source>
        <dbReference type="EMBL" id="KAK3908529.1"/>
    </source>
</evidence>